<reference evidence="2" key="1">
    <citation type="submission" date="2021-04" db="EMBL/GenBank/DDBJ databases">
        <authorList>
            <consortium name="Molecular Ecology Group"/>
        </authorList>
    </citation>
    <scope>NUCLEOTIDE SEQUENCE</scope>
</reference>
<feature type="non-terminal residue" evidence="2">
    <location>
        <position position="156"/>
    </location>
</feature>
<dbReference type="AlphaFoldDB" id="A0A8S3YQM7"/>
<evidence type="ECO:0000313" key="3">
    <source>
        <dbReference type="Proteomes" id="UP000678393"/>
    </source>
</evidence>
<keyword evidence="3" id="KW-1185">Reference proteome</keyword>
<gene>
    <name evidence="2" type="ORF">CUNI_LOCUS2788</name>
</gene>
<comment type="caution">
    <text evidence="2">The sequence shown here is derived from an EMBL/GenBank/DDBJ whole genome shotgun (WGS) entry which is preliminary data.</text>
</comment>
<evidence type="ECO:0000313" key="2">
    <source>
        <dbReference type="EMBL" id="CAG5117230.1"/>
    </source>
</evidence>
<proteinExistence type="predicted"/>
<dbReference type="SUPFAM" id="SSF57997">
    <property type="entry name" value="Tropomyosin"/>
    <property type="match status" value="1"/>
</dbReference>
<name>A0A8S3YQM7_9EUPU</name>
<dbReference type="Proteomes" id="UP000678393">
    <property type="component" value="Unassembled WGS sequence"/>
</dbReference>
<protein>
    <submittedName>
        <fullName evidence="2">Uncharacterized protein</fullName>
    </submittedName>
</protein>
<dbReference type="EMBL" id="CAJHNH020000369">
    <property type="protein sequence ID" value="CAG5117230.1"/>
    <property type="molecule type" value="Genomic_DNA"/>
</dbReference>
<accession>A0A8S3YQM7</accession>
<evidence type="ECO:0000256" key="1">
    <source>
        <dbReference type="SAM" id="MobiDB-lite"/>
    </source>
</evidence>
<organism evidence="2 3">
    <name type="scientific">Candidula unifasciata</name>
    <dbReference type="NCBI Taxonomy" id="100452"/>
    <lineage>
        <taxon>Eukaryota</taxon>
        <taxon>Metazoa</taxon>
        <taxon>Spiralia</taxon>
        <taxon>Lophotrochozoa</taxon>
        <taxon>Mollusca</taxon>
        <taxon>Gastropoda</taxon>
        <taxon>Heterobranchia</taxon>
        <taxon>Euthyneura</taxon>
        <taxon>Panpulmonata</taxon>
        <taxon>Eupulmonata</taxon>
        <taxon>Stylommatophora</taxon>
        <taxon>Helicina</taxon>
        <taxon>Helicoidea</taxon>
        <taxon>Geomitridae</taxon>
        <taxon>Candidula</taxon>
    </lineage>
</organism>
<sequence length="156" mass="17431">IDENTGNAKSLTTATAAILGKLKERVGLLARRYAALKMDTLDKAERAADEANRIANEALDKADGLESSHEDTSQKLKVKHNETEEAISLAGRLKDRAEKLFQFTNIKMIELKGLQDSLDRGEQRLTTLHNKIGGLTDLMDQYLNEIREKAKVYETC</sequence>
<feature type="region of interest" description="Disordered" evidence="1">
    <location>
        <begin position="58"/>
        <end position="79"/>
    </location>
</feature>